<feature type="compositionally biased region" description="Polar residues" evidence="1">
    <location>
        <begin position="209"/>
        <end position="229"/>
    </location>
</feature>
<dbReference type="AlphaFoldDB" id="A0A8S1WWF7"/>
<dbReference type="OrthoDB" id="309074at2759"/>
<protein>
    <submittedName>
        <fullName evidence="2">Uncharacterized protein</fullName>
    </submittedName>
</protein>
<feature type="region of interest" description="Disordered" evidence="1">
    <location>
        <begin position="209"/>
        <end position="231"/>
    </location>
</feature>
<gene>
    <name evidence="2" type="ORF">PPENT_87.1.T1060152</name>
</gene>
<proteinExistence type="predicted"/>
<name>A0A8S1WWF7_9CILI</name>
<evidence type="ECO:0000313" key="3">
    <source>
        <dbReference type="Proteomes" id="UP000689195"/>
    </source>
</evidence>
<comment type="caution">
    <text evidence="2">The sequence shown here is derived from an EMBL/GenBank/DDBJ whole genome shotgun (WGS) entry which is preliminary data.</text>
</comment>
<dbReference type="Proteomes" id="UP000689195">
    <property type="component" value="Unassembled WGS sequence"/>
</dbReference>
<keyword evidence="3" id="KW-1185">Reference proteome</keyword>
<accession>A0A8S1WWF7</accession>
<reference evidence="2" key="1">
    <citation type="submission" date="2021-01" db="EMBL/GenBank/DDBJ databases">
        <authorList>
            <consortium name="Genoscope - CEA"/>
            <person name="William W."/>
        </authorList>
    </citation>
    <scope>NUCLEOTIDE SEQUENCE</scope>
</reference>
<dbReference type="EMBL" id="CAJJDO010000106">
    <property type="protein sequence ID" value="CAD8194354.1"/>
    <property type="molecule type" value="Genomic_DNA"/>
</dbReference>
<evidence type="ECO:0000313" key="2">
    <source>
        <dbReference type="EMBL" id="CAD8194354.1"/>
    </source>
</evidence>
<evidence type="ECO:0000256" key="1">
    <source>
        <dbReference type="SAM" id="MobiDB-lite"/>
    </source>
</evidence>
<organism evidence="2 3">
    <name type="scientific">Paramecium pentaurelia</name>
    <dbReference type="NCBI Taxonomy" id="43138"/>
    <lineage>
        <taxon>Eukaryota</taxon>
        <taxon>Sar</taxon>
        <taxon>Alveolata</taxon>
        <taxon>Ciliophora</taxon>
        <taxon>Intramacronucleata</taxon>
        <taxon>Oligohymenophorea</taxon>
        <taxon>Peniculida</taxon>
        <taxon>Parameciidae</taxon>
        <taxon>Paramecium</taxon>
    </lineage>
</organism>
<sequence length="237" mass="28134">MGIQCFKCQNEEQQIITQTQVKNYIKQKNVQYKQKEDKQRQYDNLSLSQNSYFGPQKQQYESQWNPSICVTAKNESNIEAFEESQIQTNQNIRATQPEQQIQRITFISSDQIIPSMPLFFQVSEQLTMDKICQNCKHHQKHRIRTKSENIINKRQNQEKNFLDSKYINKELKKEKNRMLSNPNIKQIYPKKMQHQKQILKILVNGQSQQKTSTPFSQQSNKSKSMSPTPNKVRLYII</sequence>